<sequence>MKKRREFIQTMLGLTAGMMLPYPSLGNNFSANDKWGEILPKRKLGTTGENVTMLGVGGYHVGWTTERDAQEVIEAAMEGGIRFFDTAESYADGESERRYGKYLVPKYRDDIFLMTKTFTQDAKTAREHLEGSLRRLNTDHLDLWQIHSLQSPEDVDTRIANGLLDVVREAKESGKARHIGFTGHQNPYAHLRMLEKTGGMELFSTSQFPVNLVDFASEHSFVRKVIPKAIDNRLAVLAMKTLADGRFFGKKVMNGNEVWQSDDPVVPGRISMRDALFFSWSMPISVLITGAENADFIKEKIALAKAFQEMDETTRKNLADKVADLAEEGKVEYYKKI</sequence>
<accession>A0ABQ0ZQ07</accession>
<organism evidence="2 3">
    <name type="scientific">Prolixibacter denitrificans</name>
    <dbReference type="NCBI Taxonomy" id="1541063"/>
    <lineage>
        <taxon>Bacteria</taxon>
        <taxon>Pseudomonadati</taxon>
        <taxon>Bacteroidota</taxon>
        <taxon>Bacteroidia</taxon>
        <taxon>Marinilabiliales</taxon>
        <taxon>Prolixibacteraceae</taxon>
        <taxon>Prolixibacter</taxon>
    </lineage>
</organism>
<dbReference type="RefSeq" id="WP_106541806.1">
    <property type="nucleotide sequence ID" value="NZ_BLAU01000001.1"/>
</dbReference>
<dbReference type="Proteomes" id="UP000396862">
    <property type="component" value="Unassembled WGS sequence"/>
</dbReference>
<dbReference type="EMBL" id="BLAU01000001">
    <property type="protein sequence ID" value="GET23532.1"/>
    <property type="molecule type" value="Genomic_DNA"/>
</dbReference>
<proteinExistence type="predicted"/>
<dbReference type="InterPro" id="IPR023210">
    <property type="entry name" value="NADP_OxRdtase_dom"/>
</dbReference>
<dbReference type="PANTHER" id="PTHR43312">
    <property type="entry name" value="D-THREO-ALDOSE 1-DEHYDROGENASE"/>
    <property type="match status" value="1"/>
</dbReference>
<dbReference type="Gene3D" id="3.20.20.100">
    <property type="entry name" value="NADP-dependent oxidoreductase domain"/>
    <property type="match status" value="1"/>
</dbReference>
<dbReference type="PANTHER" id="PTHR43312:SF1">
    <property type="entry name" value="NADP-DEPENDENT OXIDOREDUCTASE DOMAIN-CONTAINING PROTEIN"/>
    <property type="match status" value="1"/>
</dbReference>
<evidence type="ECO:0000259" key="1">
    <source>
        <dbReference type="Pfam" id="PF00248"/>
    </source>
</evidence>
<reference evidence="2 3" key="1">
    <citation type="submission" date="2019-10" db="EMBL/GenBank/DDBJ databases">
        <title>Prolixibacter strains distinguished by the presence of nitrate reductase genes were adept at nitrate-dependent anaerobic corrosion of metallic iron and carbon steel.</title>
        <authorList>
            <person name="Iino T."/>
            <person name="Shono N."/>
            <person name="Ito K."/>
            <person name="Nakamura R."/>
            <person name="Sueoka K."/>
            <person name="Harayama S."/>
            <person name="Ohkuma M."/>
        </authorList>
    </citation>
    <scope>NUCLEOTIDE SEQUENCE [LARGE SCALE GENOMIC DNA]</scope>
    <source>
        <strain evidence="2 3">MIC1-1</strain>
    </source>
</reference>
<dbReference type="Pfam" id="PF00248">
    <property type="entry name" value="Aldo_ket_red"/>
    <property type="match status" value="1"/>
</dbReference>
<keyword evidence="3" id="KW-1185">Reference proteome</keyword>
<evidence type="ECO:0000313" key="2">
    <source>
        <dbReference type="EMBL" id="GET23532.1"/>
    </source>
</evidence>
<protein>
    <submittedName>
        <fullName evidence="2">Oxidoreductase</fullName>
    </submittedName>
</protein>
<comment type="caution">
    <text evidence="2">The sequence shown here is derived from an EMBL/GenBank/DDBJ whole genome shotgun (WGS) entry which is preliminary data.</text>
</comment>
<gene>
    <name evidence="2" type="ORF">JCM18694_37780</name>
</gene>
<dbReference type="InterPro" id="IPR036812">
    <property type="entry name" value="NAD(P)_OxRdtase_dom_sf"/>
</dbReference>
<dbReference type="InterPro" id="IPR053135">
    <property type="entry name" value="AKR2_Oxidoreductase"/>
</dbReference>
<feature type="domain" description="NADP-dependent oxidoreductase" evidence="1">
    <location>
        <begin position="54"/>
        <end position="257"/>
    </location>
</feature>
<dbReference type="SUPFAM" id="SSF51430">
    <property type="entry name" value="NAD(P)-linked oxidoreductase"/>
    <property type="match status" value="1"/>
</dbReference>
<evidence type="ECO:0000313" key="3">
    <source>
        <dbReference type="Proteomes" id="UP000396862"/>
    </source>
</evidence>
<name>A0ABQ0ZQ07_9BACT</name>
<dbReference type="CDD" id="cd19100">
    <property type="entry name" value="AKR_unchar"/>
    <property type="match status" value="1"/>
</dbReference>